<dbReference type="AlphaFoldDB" id="A0A4U0Y358"/>
<dbReference type="SMART" id="SM01401">
    <property type="entry name" value="Sds3"/>
    <property type="match status" value="1"/>
</dbReference>
<dbReference type="GO" id="GO:0005654">
    <property type="term" value="C:nucleoplasm"/>
    <property type="evidence" value="ECO:0007669"/>
    <property type="project" value="UniProtKB-ARBA"/>
</dbReference>
<protein>
    <recommendedName>
        <fullName evidence="10">Deacetylase complex subunit Sds3</fullName>
    </recommendedName>
</protein>
<feature type="region of interest" description="Disordered" evidence="7">
    <location>
        <begin position="212"/>
        <end position="292"/>
    </location>
</feature>
<keyword evidence="9" id="KW-1185">Reference proteome</keyword>
<organism evidence="8 9">
    <name type="scientific">Friedmanniomyces simplex</name>
    <dbReference type="NCBI Taxonomy" id="329884"/>
    <lineage>
        <taxon>Eukaryota</taxon>
        <taxon>Fungi</taxon>
        <taxon>Dikarya</taxon>
        <taxon>Ascomycota</taxon>
        <taxon>Pezizomycotina</taxon>
        <taxon>Dothideomycetes</taxon>
        <taxon>Dothideomycetidae</taxon>
        <taxon>Mycosphaerellales</taxon>
        <taxon>Teratosphaeriaceae</taxon>
        <taxon>Friedmanniomyces</taxon>
    </lineage>
</organism>
<feature type="region of interest" description="Disordered" evidence="7">
    <location>
        <begin position="1"/>
        <end position="30"/>
    </location>
</feature>
<evidence type="ECO:0000256" key="1">
    <source>
        <dbReference type="ARBA" id="ARBA00004123"/>
    </source>
</evidence>
<evidence type="ECO:0008006" key="10">
    <source>
        <dbReference type="Google" id="ProtNLM"/>
    </source>
</evidence>
<dbReference type="InterPro" id="IPR013907">
    <property type="entry name" value="Sds3"/>
</dbReference>
<dbReference type="STRING" id="329884.A0A4U0Y358"/>
<keyword evidence="3" id="KW-0805">Transcription regulation</keyword>
<feature type="region of interest" description="Disordered" evidence="7">
    <location>
        <begin position="506"/>
        <end position="549"/>
    </location>
</feature>
<feature type="region of interest" description="Disordered" evidence="7">
    <location>
        <begin position="326"/>
        <end position="422"/>
    </location>
</feature>
<evidence type="ECO:0000256" key="7">
    <source>
        <dbReference type="SAM" id="MobiDB-lite"/>
    </source>
</evidence>
<dbReference type="Pfam" id="PF08598">
    <property type="entry name" value="Sds3"/>
    <property type="match status" value="1"/>
</dbReference>
<feature type="compositionally biased region" description="Gly residues" evidence="7">
    <location>
        <begin position="517"/>
        <end position="536"/>
    </location>
</feature>
<evidence type="ECO:0000256" key="3">
    <source>
        <dbReference type="ARBA" id="ARBA00023015"/>
    </source>
</evidence>
<feature type="compositionally biased region" description="Basic residues" evidence="7">
    <location>
        <begin position="226"/>
        <end position="235"/>
    </location>
</feature>
<dbReference type="GO" id="GO:0010468">
    <property type="term" value="P:regulation of gene expression"/>
    <property type="evidence" value="ECO:0007669"/>
    <property type="project" value="UniProtKB-ARBA"/>
</dbReference>
<keyword evidence="5" id="KW-0539">Nucleus</keyword>
<proteinExistence type="predicted"/>
<comment type="subcellular location">
    <subcellularLocation>
        <location evidence="1">Nucleus</location>
    </subcellularLocation>
</comment>
<evidence type="ECO:0000313" key="9">
    <source>
        <dbReference type="Proteomes" id="UP000309340"/>
    </source>
</evidence>
<sequence length="722" mass="74825">MAVTHRHVSLEPSASPPLLQQQHQQPQNLTKRDVRRNRIMERLQGMVDSFASNQQSHYRAQLQAVQVDMTLVLRADPYDGGSLEDGGEEVREMVEGLLGAGAAAGDEASRRDYVAMAGKRYAEFAREVNDELEKRDTELAALHNNYHSSVAELERLTQQKLHQAEEEHKALTNTIRLRLQASLTKKRQHLLRDKEQLDIADSNALLLHPNHFSINNPGSPGGGQNRKTRHLRHRAGSPSAGEVGGDNGKRKRKAGLMNEDDGNESPVPGFRPLPPPDALGGGRSPFKDAREKSTYTQFEAPAYSLERIFTDKELAMASATAQQATHRYFHQSQQERQQALAQAQAQQQQQEHLSTTVPSVDGETLPDAPPGPGTGTGPDGENETAHPTTETAPNGSPPPASAPEMDRHPSTTSHHHQPLTRGHARANPLAALSDLAAAASSLASFHNHHNGAAAAATAGGARENPFAPVVPAYHAISRAEKSGAPAPPGVGVGDVDGDLALMRRIGGGGALHPETGSGNGSGSAGLGVGGGGGLENGNGEREEVGGNSAGLPLLATEDAATASTAKDFRARLLDQALGNSVMVPPYRVPVLEAGPAMVGGGRVERPSWTGFAQVPHIGSNASGGVSGGNGGGSGSAYEQQVRMRQEGAQTGFGGVGVTGSGVGSSMAAALGGRLVGGGGVGGGEAMSRTTSAGGGSEVGEAGGYGGLGVGLGGGRRGRGRVV</sequence>
<gene>
    <name evidence="8" type="ORF">B0A55_01207</name>
</gene>
<dbReference type="OrthoDB" id="70376at2759"/>
<keyword evidence="4" id="KW-0804">Transcription</keyword>
<evidence type="ECO:0000313" key="8">
    <source>
        <dbReference type="EMBL" id="TKA82553.1"/>
    </source>
</evidence>
<evidence type="ECO:0000256" key="2">
    <source>
        <dbReference type="ARBA" id="ARBA00022491"/>
    </source>
</evidence>
<comment type="caution">
    <text evidence="8">The sequence shown here is derived from an EMBL/GenBank/DDBJ whole genome shotgun (WGS) entry which is preliminary data.</text>
</comment>
<evidence type="ECO:0000256" key="5">
    <source>
        <dbReference type="ARBA" id="ARBA00023242"/>
    </source>
</evidence>
<keyword evidence="2" id="KW-0678">Repressor</keyword>
<dbReference type="EMBL" id="NAJQ01000031">
    <property type="protein sequence ID" value="TKA82553.1"/>
    <property type="molecule type" value="Genomic_DNA"/>
</dbReference>
<dbReference type="Proteomes" id="UP000309340">
    <property type="component" value="Unassembled WGS sequence"/>
</dbReference>
<dbReference type="PANTHER" id="PTHR21964">
    <property type="entry name" value="BREAST CANCER METASTASIS-SUPPRESSOR 1"/>
    <property type="match status" value="1"/>
</dbReference>
<evidence type="ECO:0000256" key="4">
    <source>
        <dbReference type="ARBA" id="ARBA00023163"/>
    </source>
</evidence>
<feature type="compositionally biased region" description="Basic residues" evidence="7">
    <location>
        <begin position="413"/>
        <end position="422"/>
    </location>
</feature>
<accession>A0A4U0Y358</accession>
<keyword evidence="6" id="KW-0175">Coiled coil</keyword>
<feature type="coiled-coil region" evidence="6">
    <location>
        <begin position="125"/>
        <end position="174"/>
    </location>
</feature>
<feature type="compositionally biased region" description="Polar residues" evidence="7">
    <location>
        <begin position="385"/>
        <end position="394"/>
    </location>
</feature>
<reference evidence="8 9" key="1">
    <citation type="submission" date="2017-03" db="EMBL/GenBank/DDBJ databases">
        <title>Genomes of endolithic fungi from Antarctica.</title>
        <authorList>
            <person name="Coleine C."/>
            <person name="Masonjones S."/>
            <person name="Stajich J.E."/>
        </authorList>
    </citation>
    <scope>NUCLEOTIDE SEQUENCE [LARGE SCALE GENOMIC DNA]</scope>
    <source>
        <strain evidence="8 9">CCFEE 5184</strain>
    </source>
</reference>
<name>A0A4U0Y358_9PEZI</name>
<evidence type="ECO:0000256" key="6">
    <source>
        <dbReference type="SAM" id="Coils"/>
    </source>
</evidence>
<feature type="compositionally biased region" description="Low complexity" evidence="7">
    <location>
        <begin position="331"/>
        <end position="350"/>
    </location>
</feature>
<feature type="compositionally biased region" description="Low complexity" evidence="7">
    <location>
        <begin position="16"/>
        <end position="29"/>
    </location>
</feature>